<dbReference type="Gene3D" id="3.60.110.10">
    <property type="entry name" value="Carbon-nitrogen hydrolase"/>
    <property type="match status" value="1"/>
</dbReference>
<comment type="function">
    <text evidence="9">Catalyzes the phospholipid dependent N-acylation of the N-terminal cysteine of apolipoprotein, the last step in lipoprotein maturation.</text>
</comment>
<feature type="transmembrane region" description="Helical" evidence="9">
    <location>
        <begin position="115"/>
        <end position="141"/>
    </location>
</feature>
<comment type="pathway">
    <text evidence="9">Protein modification; lipoprotein biosynthesis (N-acyl transfer).</text>
</comment>
<dbReference type="InterPro" id="IPR004563">
    <property type="entry name" value="Apolipo_AcylTrfase"/>
</dbReference>
<evidence type="ECO:0000256" key="1">
    <source>
        <dbReference type="ARBA" id="ARBA00004651"/>
    </source>
</evidence>
<comment type="catalytic activity">
    <reaction evidence="9">
        <text>N-terminal S-1,2-diacyl-sn-glyceryl-L-cysteinyl-[lipoprotein] + a glycerophospholipid = N-acyl-S-1,2-diacyl-sn-glyceryl-L-cysteinyl-[lipoprotein] + a 2-acyl-sn-glycero-3-phospholipid + H(+)</text>
        <dbReference type="Rhea" id="RHEA:48228"/>
        <dbReference type="Rhea" id="RHEA-COMP:14681"/>
        <dbReference type="Rhea" id="RHEA-COMP:14684"/>
        <dbReference type="ChEBI" id="CHEBI:15378"/>
        <dbReference type="ChEBI" id="CHEBI:136912"/>
        <dbReference type="ChEBI" id="CHEBI:140656"/>
        <dbReference type="ChEBI" id="CHEBI:140657"/>
        <dbReference type="ChEBI" id="CHEBI:140660"/>
        <dbReference type="EC" id="2.3.1.269"/>
    </reaction>
</comment>
<dbReference type="UniPathway" id="UPA00666"/>
<evidence type="ECO:0000256" key="2">
    <source>
        <dbReference type="ARBA" id="ARBA00010065"/>
    </source>
</evidence>
<comment type="subcellular location">
    <subcellularLocation>
        <location evidence="1 9">Cell membrane</location>
        <topology evidence="1 9">Multi-pass membrane protein</topology>
    </subcellularLocation>
</comment>
<dbReference type="EMBL" id="AWTR02000088">
    <property type="protein sequence ID" value="ETZ06702.1"/>
    <property type="molecule type" value="Genomic_DNA"/>
</dbReference>
<dbReference type="GO" id="GO:0005886">
    <property type="term" value="C:plasma membrane"/>
    <property type="evidence" value="ECO:0007669"/>
    <property type="project" value="UniProtKB-SubCell"/>
</dbReference>
<feature type="transmembrane region" description="Helical" evidence="9">
    <location>
        <begin position="189"/>
        <end position="213"/>
    </location>
</feature>
<evidence type="ECO:0000256" key="5">
    <source>
        <dbReference type="ARBA" id="ARBA00022692"/>
    </source>
</evidence>
<dbReference type="AlphaFoldDB" id="W6TS74"/>
<proteinExistence type="inferred from homology"/>
<feature type="transmembrane region" description="Helical" evidence="9">
    <location>
        <begin position="43"/>
        <end position="71"/>
    </location>
</feature>
<feature type="transmembrane region" description="Helical" evidence="9">
    <location>
        <begin position="153"/>
        <end position="177"/>
    </location>
</feature>
<comment type="similarity">
    <text evidence="2 9">Belongs to the CN hydrolase family. Apolipoprotein N-acyltransferase subfamily.</text>
</comment>
<keyword evidence="4 9" id="KW-0808">Transferase</keyword>
<evidence type="ECO:0000256" key="6">
    <source>
        <dbReference type="ARBA" id="ARBA00022989"/>
    </source>
</evidence>
<evidence type="ECO:0000256" key="7">
    <source>
        <dbReference type="ARBA" id="ARBA00023136"/>
    </source>
</evidence>
<feature type="transmembrane region" description="Helical" evidence="9">
    <location>
        <begin position="519"/>
        <end position="537"/>
    </location>
</feature>
<dbReference type="HAMAP" id="MF_01148">
    <property type="entry name" value="Lnt"/>
    <property type="match status" value="1"/>
</dbReference>
<dbReference type="eggNOG" id="COG0815">
    <property type="taxonomic scope" value="Bacteria"/>
</dbReference>
<feature type="domain" description="CN hydrolase" evidence="10">
    <location>
        <begin position="264"/>
        <end position="508"/>
    </location>
</feature>
<dbReference type="SUPFAM" id="SSF56317">
    <property type="entry name" value="Carbon-nitrogen hydrolase"/>
    <property type="match status" value="1"/>
</dbReference>
<dbReference type="OrthoDB" id="9804277at2"/>
<gene>
    <name evidence="9" type="primary">lnt</name>
    <name evidence="11" type="ORF">P618_201107</name>
</gene>
<sequence length="541" mass="61894">MKCLQKTPLSFFYQSDNQKILGNTSLGNGFSFVKKSVPTVWTWILWGALSALAWSPFCAWWVLIWTWGALVTGLYHSKTVKEAVSISWLWSFGWHSASVFWIGESLWAGSSRFAWFWPLCVTGIPAIFSCYFGIMGGILWWGKQKFWTSPSSFGMMWCVLYSVTEYLKGVLFTGFPWNLTAYIWSQNLWIAQSASLLSSYGLGLLTLLILSYPSRFFLTYSTKRSWWKGVVYMIIGLSAVSLWSIVRLRMTPTRFYQKNGIRLVQPNIPQYEKQNAQRIFVNWNILCRLSDQESKVPITHVVWPETAVPFVVSEKQLDQVIPLARTRKKFAHLLSGILVSDAKKAFNSIIQVTAEGDRKIVYKKQHLVPFGEYLPFRAVLSRVLPQWILNAVTPGERDIDQEKKISASVRIFEGPPCIMKICYEIIFPIFNADQKARWILNITNDGWFGYSPGPFQHLASAQFRAIETGLPVLRSANTGISAVFDGMGRTLAILPLQHQGYIDTLLPMPVFSYCSHHNYIYAGILIIFTICAFRRSFRDKL</sequence>
<dbReference type="EC" id="2.3.1.269" evidence="9"/>
<dbReference type="InterPro" id="IPR045378">
    <property type="entry name" value="LNT_N"/>
</dbReference>
<keyword evidence="6 9" id="KW-1133">Transmembrane helix</keyword>
<dbReference type="CDD" id="cd07571">
    <property type="entry name" value="ALP_N-acyl_transferase"/>
    <property type="match status" value="1"/>
</dbReference>
<evidence type="ECO:0000256" key="8">
    <source>
        <dbReference type="ARBA" id="ARBA00023315"/>
    </source>
</evidence>
<protein>
    <recommendedName>
        <fullName evidence="9">Apolipoprotein N-acyltransferase</fullName>
        <shortName evidence="9">ALP N-acyltransferase</shortName>
        <ecNumber evidence="9">2.3.1.269</ecNumber>
    </recommendedName>
</protein>
<evidence type="ECO:0000256" key="9">
    <source>
        <dbReference type="HAMAP-Rule" id="MF_01148"/>
    </source>
</evidence>
<dbReference type="PANTHER" id="PTHR38686:SF1">
    <property type="entry name" value="APOLIPOPROTEIN N-ACYLTRANSFERASE"/>
    <property type="match status" value="1"/>
</dbReference>
<evidence type="ECO:0000313" key="11">
    <source>
        <dbReference type="EMBL" id="ETZ06702.1"/>
    </source>
</evidence>
<keyword evidence="5 9" id="KW-0812">Transmembrane</keyword>
<reference evidence="11 12" key="1">
    <citation type="journal article" date="2014" name="FEMS Microbiol. Lett.">
        <title>Draft genome sequences of three Holospora species (Holospora obtusa, Holospora undulata, and Holospora elegans), endonuclear symbiotic bacteria of the ciliate Paramecium caudatum.</title>
        <authorList>
            <person name="Dohra H."/>
            <person name="Tanaka K."/>
            <person name="Suzuki T."/>
            <person name="Fujishima M."/>
            <person name="Suzuki H."/>
        </authorList>
    </citation>
    <scope>NUCLEOTIDE SEQUENCE [LARGE SCALE GENOMIC DNA]</scope>
    <source>
        <strain evidence="11 12">F1</strain>
    </source>
</reference>
<keyword evidence="3 9" id="KW-1003">Cell membrane</keyword>
<dbReference type="Proteomes" id="UP000019112">
    <property type="component" value="Unassembled WGS sequence"/>
</dbReference>
<dbReference type="PROSITE" id="PS50263">
    <property type="entry name" value="CN_HYDROLASE"/>
    <property type="match status" value="1"/>
</dbReference>
<feature type="transmembrane region" description="Helical" evidence="9">
    <location>
        <begin position="225"/>
        <end position="246"/>
    </location>
</feature>
<dbReference type="GO" id="GO:0042158">
    <property type="term" value="P:lipoprotein biosynthetic process"/>
    <property type="evidence" value="ECO:0007669"/>
    <property type="project" value="UniProtKB-UniRule"/>
</dbReference>
<keyword evidence="7 9" id="KW-0472">Membrane</keyword>
<organism evidence="11 12">
    <name type="scientific">Holospora obtusa F1</name>
    <dbReference type="NCBI Taxonomy" id="1399147"/>
    <lineage>
        <taxon>Bacteria</taxon>
        <taxon>Pseudomonadati</taxon>
        <taxon>Pseudomonadota</taxon>
        <taxon>Alphaproteobacteria</taxon>
        <taxon>Holosporales</taxon>
        <taxon>Holosporaceae</taxon>
        <taxon>Holospora</taxon>
    </lineage>
</organism>
<keyword evidence="12" id="KW-1185">Reference proteome</keyword>
<dbReference type="InterPro" id="IPR003010">
    <property type="entry name" value="C-N_Hydrolase"/>
</dbReference>
<evidence type="ECO:0000313" key="12">
    <source>
        <dbReference type="Proteomes" id="UP000019112"/>
    </source>
</evidence>
<dbReference type="GO" id="GO:0016410">
    <property type="term" value="F:N-acyltransferase activity"/>
    <property type="evidence" value="ECO:0007669"/>
    <property type="project" value="UniProtKB-UniRule"/>
</dbReference>
<feature type="transmembrane region" description="Helical" evidence="9">
    <location>
        <begin position="83"/>
        <end position="103"/>
    </location>
</feature>
<dbReference type="InterPro" id="IPR036526">
    <property type="entry name" value="C-N_Hydrolase_sf"/>
</dbReference>
<evidence type="ECO:0000259" key="10">
    <source>
        <dbReference type="PROSITE" id="PS50263"/>
    </source>
</evidence>
<evidence type="ECO:0000256" key="4">
    <source>
        <dbReference type="ARBA" id="ARBA00022679"/>
    </source>
</evidence>
<dbReference type="STRING" id="1399147.P618_201107"/>
<evidence type="ECO:0000256" key="3">
    <source>
        <dbReference type="ARBA" id="ARBA00022475"/>
    </source>
</evidence>
<keyword evidence="8 9" id="KW-0012">Acyltransferase</keyword>
<dbReference type="PANTHER" id="PTHR38686">
    <property type="entry name" value="APOLIPOPROTEIN N-ACYLTRANSFERASE"/>
    <property type="match status" value="1"/>
</dbReference>
<dbReference type="Pfam" id="PF20154">
    <property type="entry name" value="LNT_N"/>
    <property type="match status" value="1"/>
</dbReference>
<name>W6TS74_HOLOB</name>
<dbReference type="Pfam" id="PF00795">
    <property type="entry name" value="CN_hydrolase"/>
    <property type="match status" value="1"/>
</dbReference>
<accession>W6TS74</accession>
<dbReference type="NCBIfam" id="TIGR00546">
    <property type="entry name" value="lnt"/>
    <property type="match status" value="1"/>
</dbReference>
<comment type="caution">
    <text evidence="11">The sequence shown here is derived from an EMBL/GenBank/DDBJ whole genome shotgun (WGS) entry which is preliminary data.</text>
</comment>